<keyword evidence="3" id="KW-1185">Reference proteome</keyword>
<organism evidence="2 3">
    <name type="scientific">Phytophthora sojae (strain P6497)</name>
    <name type="common">Soybean stem and root rot agent</name>
    <name type="synonym">Phytophthora megasperma f. sp. glycines</name>
    <dbReference type="NCBI Taxonomy" id="1094619"/>
    <lineage>
        <taxon>Eukaryota</taxon>
        <taxon>Sar</taxon>
        <taxon>Stramenopiles</taxon>
        <taxon>Oomycota</taxon>
        <taxon>Peronosporomycetes</taxon>
        <taxon>Peronosporales</taxon>
        <taxon>Peronosporaceae</taxon>
        <taxon>Phytophthora</taxon>
    </lineage>
</organism>
<evidence type="ECO:0000256" key="1">
    <source>
        <dbReference type="SAM" id="Phobius"/>
    </source>
</evidence>
<feature type="transmembrane region" description="Helical" evidence="1">
    <location>
        <begin position="66"/>
        <end position="95"/>
    </location>
</feature>
<evidence type="ECO:0000313" key="2">
    <source>
        <dbReference type="EMBL" id="EGZ12380.1"/>
    </source>
</evidence>
<evidence type="ECO:0000313" key="3">
    <source>
        <dbReference type="Proteomes" id="UP000002640"/>
    </source>
</evidence>
<dbReference type="SUPFAM" id="SSF52058">
    <property type="entry name" value="L domain-like"/>
    <property type="match status" value="1"/>
</dbReference>
<feature type="transmembrane region" description="Helical" evidence="1">
    <location>
        <begin position="207"/>
        <end position="230"/>
    </location>
</feature>
<feature type="transmembrane region" description="Helical" evidence="1">
    <location>
        <begin position="20"/>
        <end position="45"/>
    </location>
</feature>
<dbReference type="AlphaFoldDB" id="G4ZWF2"/>
<gene>
    <name evidence="2" type="ORF">PHYSODRAFT_317479</name>
</gene>
<reference evidence="2 3" key="1">
    <citation type="journal article" date="2006" name="Science">
        <title>Phytophthora genome sequences uncover evolutionary origins and mechanisms of pathogenesis.</title>
        <authorList>
            <person name="Tyler B.M."/>
            <person name="Tripathy S."/>
            <person name="Zhang X."/>
            <person name="Dehal P."/>
            <person name="Jiang R.H."/>
            <person name="Aerts A."/>
            <person name="Arredondo F.D."/>
            <person name="Baxter L."/>
            <person name="Bensasson D."/>
            <person name="Beynon J.L."/>
            <person name="Chapman J."/>
            <person name="Damasceno C.M."/>
            <person name="Dorrance A.E."/>
            <person name="Dou D."/>
            <person name="Dickerman A.W."/>
            <person name="Dubchak I.L."/>
            <person name="Garbelotto M."/>
            <person name="Gijzen M."/>
            <person name="Gordon S.G."/>
            <person name="Govers F."/>
            <person name="Grunwald N.J."/>
            <person name="Huang W."/>
            <person name="Ivors K.L."/>
            <person name="Jones R.W."/>
            <person name="Kamoun S."/>
            <person name="Krampis K."/>
            <person name="Lamour K.H."/>
            <person name="Lee M.K."/>
            <person name="McDonald W.H."/>
            <person name="Medina M."/>
            <person name="Meijer H.J."/>
            <person name="Nordberg E.K."/>
            <person name="Maclean D.J."/>
            <person name="Ospina-Giraldo M.D."/>
            <person name="Morris P.F."/>
            <person name="Phuntumart V."/>
            <person name="Putnam N.H."/>
            <person name="Rash S."/>
            <person name="Rose J.K."/>
            <person name="Sakihama Y."/>
            <person name="Salamov A.A."/>
            <person name="Savidor A."/>
            <person name="Scheuring C.F."/>
            <person name="Smith B.M."/>
            <person name="Sobral B.W."/>
            <person name="Terry A."/>
            <person name="Torto-Alalibo T.A."/>
            <person name="Win J."/>
            <person name="Xu Z."/>
            <person name="Zhang H."/>
            <person name="Grigoriev I.V."/>
            <person name="Rokhsar D.S."/>
            <person name="Boore J.L."/>
        </authorList>
    </citation>
    <scope>NUCLEOTIDE SEQUENCE [LARGE SCALE GENOMIC DNA]</scope>
    <source>
        <strain evidence="2 3">P6497</strain>
    </source>
</reference>
<dbReference type="InterPro" id="IPR032675">
    <property type="entry name" value="LRR_dom_sf"/>
</dbReference>
<dbReference type="Proteomes" id="UP000002640">
    <property type="component" value="Unassembled WGS sequence"/>
</dbReference>
<dbReference type="GeneID" id="20644084"/>
<dbReference type="SMR" id="G4ZWF2"/>
<dbReference type="KEGG" id="psoj:PHYSODRAFT_317479"/>
<sequence length="665" mass="75588">MAGHTLHLTKGIYLSGWAFVFWWFVILVVHIVTCIYNALYAYCYLKLEDTFLNLYLDSFNIGMPSLYHLPVAIVHATMSALHCICILLMLVGSVWQRSLAFTPWSSCIPGSTNGFNNDRTTSSALFRSFSKAYTKITTPCGVCGVKGEYFYVVLISRELVETALQTVQAYRMSLLLPRMLLNRFYVTLLVVNCWSSRDEGRRRFTCIALDCVLDLMAYMGVEIIVVLSYVGQYDPKFLGFPEIIWYNDEWVARELNECQMKLVVSWWDLASRAIFSLGLVMTTASMKTLFVSKLKDESTLNQLQMNLRFRAGKLLQKTVHTVFACWGMLVLGLHIQASLQPTLPQCLMQVRPWGVTRPSCYLVGLDCYRLGIEGRMIEVEEKWSEFDSSTVVQLLIRHCPALEMPTSSLMYKATIDEWGESAAITNTNHPAMTSLMIVRVNMTDGLLPEGFQSADFPQTLYVFEFCVTNLRTLPEDLDTKWPLYSIIQLEYSQLTVVPPVLARLEPYYIALTGNRIREIPPEVFEVQGMLFLSISNMQITELPQQVTQLSSELSWIFIGDTNISFFWAWTDELVERMKGKAYPWLAGPSPYCDDLKKIVNGSATAFSVPLSPEYSQTLMDPSEVNRNVILKAVRCDPTIHGLFYPLEMEDNNNAISTPPPLARQG</sequence>
<dbReference type="InParanoid" id="G4ZWF2"/>
<accession>G4ZWF2</accession>
<dbReference type="OMA" id="WIFIGDT"/>
<keyword evidence="1" id="KW-0472">Membrane</keyword>
<proteinExistence type="predicted"/>
<protein>
    <submittedName>
        <fullName evidence="2">Uncharacterized protein</fullName>
    </submittedName>
</protein>
<dbReference type="Gene3D" id="3.80.10.10">
    <property type="entry name" value="Ribonuclease Inhibitor"/>
    <property type="match status" value="1"/>
</dbReference>
<dbReference type="EMBL" id="JH159157">
    <property type="protein sequence ID" value="EGZ12380.1"/>
    <property type="molecule type" value="Genomic_DNA"/>
</dbReference>
<dbReference type="RefSeq" id="XP_009532713.1">
    <property type="nucleotide sequence ID" value="XM_009534418.1"/>
</dbReference>
<keyword evidence="1" id="KW-0812">Transmembrane</keyword>
<name>G4ZWF2_PHYSP</name>
<keyword evidence="1" id="KW-1133">Transmembrane helix</keyword>